<name>A0A820SF13_9BILA</name>
<reference evidence="1" key="1">
    <citation type="submission" date="2021-02" db="EMBL/GenBank/DDBJ databases">
        <authorList>
            <person name="Nowell W R."/>
        </authorList>
    </citation>
    <scope>NUCLEOTIDE SEQUENCE</scope>
</reference>
<comment type="caution">
    <text evidence="1">The sequence shown here is derived from an EMBL/GenBank/DDBJ whole genome shotgun (WGS) entry which is preliminary data.</text>
</comment>
<proteinExistence type="predicted"/>
<dbReference type="AlphaFoldDB" id="A0A820SF13"/>
<sequence length="86" mass="9568">MRIISILLAWDPCGPQSDSNNCLAPYHESRPYDAHPATYLRFSTFTLICPINAQPAPIIIWSTPFGNLTTINSSNIDLLSSVYDEP</sequence>
<feature type="non-terminal residue" evidence="1">
    <location>
        <position position="1"/>
    </location>
</feature>
<protein>
    <submittedName>
        <fullName evidence="1">Uncharacterized protein</fullName>
    </submittedName>
</protein>
<gene>
    <name evidence="1" type="ORF">OXD698_LOCUS54442</name>
</gene>
<evidence type="ECO:0000313" key="1">
    <source>
        <dbReference type="EMBL" id="CAF4451762.1"/>
    </source>
</evidence>
<dbReference type="Proteomes" id="UP000663844">
    <property type="component" value="Unassembled WGS sequence"/>
</dbReference>
<accession>A0A820SF13</accession>
<evidence type="ECO:0000313" key="2">
    <source>
        <dbReference type="Proteomes" id="UP000663844"/>
    </source>
</evidence>
<organism evidence="1 2">
    <name type="scientific">Adineta steineri</name>
    <dbReference type="NCBI Taxonomy" id="433720"/>
    <lineage>
        <taxon>Eukaryota</taxon>
        <taxon>Metazoa</taxon>
        <taxon>Spiralia</taxon>
        <taxon>Gnathifera</taxon>
        <taxon>Rotifera</taxon>
        <taxon>Eurotatoria</taxon>
        <taxon>Bdelloidea</taxon>
        <taxon>Adinetida</taxon>
        <taxon>Adinetidae</taxon>
        <taxon>Adineta</taxon>
    </lineage>
</organism>
<dbReference type="EMBL" id="CAJOAZ010033029">
    <property type="protein sequence ID" value="CAF4451762.1"/>
    <property type="molecule type" value="Genomic_DNA"/>
</dbReference>